<dbReference type="Pfam" id="PF04488">
    <property type="entry name" value="Gly_transf_sug"/>
    <property type="match status" value="1"/>
</dbReference>
<dbReference type="RefSeq" id="XP_033461772.1">
    <property type="nucleotide sequence ID" value="XM_033601174.1"/>
</dbReference>
<sequence>MFGPAGQPAQIPFFAFLSIKATILRLQPQQIIIHSYDLDTKNSYWKLLKPYVTLRIHDKNQLKGPDNRPLDDFALAHQADFLRLSILSKEGGIYFDTDVFPLRSFSHLLNSPRDVLMGHEGGNRYGLGNAIILARPRSEFVRLWIKTYDDNAFNPKNWNEHSILMPKRLQVRYPQLICPLSPAAFFWPTWAKKHLNYMFETLGPRPIPPVGVEGPAVQELRRNMTAYGGAMYANQLALHIRANHITEEDIIREDTRFNILLRDVVETPLP</sequence>
<dbReference type="GO" id="GO:1901135">
    <property type="term" value="P:carbohydrate derivative metabolic process"/>
    <property type="evidence" value="ECO:0007669"/>
    <property type="project" value="UniProtKB-ARBA"/>
</dbReference>
<proteinExistence type="inferred from homology"/>
<accession>A0A6J3M9K8</accession>
<evidence type="ECO:0000256" key="1">
    <source>
        <dbReference type="ARBA" id="ARBA00009003"/>
    </source>
</evidence>
<dbReference type="InterPro" id="IPR007577">
    <property type="entry name" value="GlycoTrfase_DXD_sugar-bd_CS"/>
</dbReference>
<evidence type="ECO:0000313" key="3">
    <source>
        <dbReference type="RefSeq" id="XP_033461772.1"/>
    </source>
</evidence>
<keyword evidence="2" id="KW-1185">Reference proteome</keyword>
<dbReference type="Proteomes" id="UP000504637">
    <property type="component" value="Unplaced"/>
</dbReference>
<protein>
    <submittedName>
        <fullName evidence="3">Glycosyltransferase family 32 protein</fullName>
    </submittedName>
</protein>
<comment type="similarity">
    <text evidence="1">Belongs to the glycosyltransferase 32 family.</text>
</comment>
<organism evidence="3">
    <name type="scientific">Dissoconium aciculare CBS 342.82</name>
    <dbReference type="NCBI Taxonomy" id="1314786"/>
    <lineage>
        <taxon>Eukaryota</taxon>
        <taxon>Fungi</taxon>
        <taxon>Dikarya</taxon>
        <taxon>Ascomycota</taxon>
        <taxon>Pezizomycotina</taxon>
        <taxon>Dothideomycetes</taxon>
        <taxon>Dothideomycetidae</taxon>
        <taxon>Mycosphaerellales</taxon>
        <taxon>Dissoconiaceae</taxon>
        <taxon>Dissoconium</taxon>
    </lineage>
</organism>
<dbReference type="OrthoDB" id="409543at2759"/>
<name>A0A6J3M9K8_9PEZI</name>
<dbReference type="Gene3D" id="3.90.550.20">
    <property type="match status" value="1"/>
</dbReference>
<reference evidence="3" key="2">
    <citation type="submission" date="2020-04" db="EMBL/GenBank/DDBJ databases">
        <authorList>
            <consortium name="NCBI Genome Project"/>
        </authorList>
    </citation>
    <scope>NUCLEOTIDE SEQUENCE</scope>
    <source>
        <strain evidence="3">CBS 342.82</strain>
    </source>
</reference>
<dbReference type="PANTHER" id="PTHR46830:SF2">
    <property type="entry name" value="ALPHA-1,4-N-ACETYLGLUCOSAMINYLTRANSFERASE"/>
    <property type="match status" value="1"/>
</dbReference>
<evidence type="ECO:0000313" key="2">
    <source>
        <dbReference type="Proteomes" id="UP000504637"/>
    </source>
</evidence>
<dbReference type="SUPFAM" id="SSF53448">
    <property type="entry name" value="Nucleotide-diphospho-sugar transferases"/>
    <property type="match status" value="1"/>
</dbReference>
<dbReference type="PANTHER" id="PTHR46830">
    <property type="entry name" value="TRANSFERASE, PUTATIVE-RELATED"/>
    <property type="match status" value="1"/>
</dbReference>
<dbReference type="InterPro" id="IPR029044">
    <property type="entry name" value="Nucleotide-diphossugar_trans"/>
</dbReference>
<reference evidence="3" key="1">
    <citation type="submission" date="2020-01" db="EMBL/GenBank/DDBJ databases">
        <authorList>
            <consortium name="DOE Joint Genome Institute"/>
            <person name="Haridas S."/>
            <person name="Albert R."/>
            <person name="Binder M."/>
            <person name="Bloem J."/>
            <person name="Labutti K."/>
            <person name="Salamov A."/>
            <person name="Andreopoulos B."/>
            <person name="Baker S.E."/>
            <person name="Barry K."/>
            <person name="Bills G."/>
            <person name="Bluhm B.H."/>
            <person name="Cannon C."/>
            <person name="Castanera R."/>
            <person name="Culley D.E."/>
            <person name="Daum C."/>
            <person name="Ezra D."/>
            <person name="Gonzalez J.B."/>
            <person name="Henrissat B."/>
            <person name="Kuo A."/>
            <person name="Liang C."/>
            <person name="Lipzen A."/>
            <person name="Lutzoni F."/>
            <person name="Magnuson J."/>
            <person name="Mondo S."/>
            <person name="Nolan M."/>
            <person name="Ohm R."/>
            <person name="Pangilinan J."/>
            <person name="Park H.-J."/>
            <person name="Ramirez L."/>
            <person name="Alfaro M."/>
            <person name="Sun H."/>
            <person name="Tritt A."/>
            <person name="Yoshinaga Y."/>
            <person name="Zwiers L.-H."/>
            <person name="Turgeon B.G."/>
            <person name="Goodwin S.B."/>
            <person name="Spatafora J.W."/>
            <person name="Crous P.W."/>
            <person name="Grigoriev I.V."/>
        </authorList>
    </citation>
    <scope>NUCLEOTIDE SEQUENCE</scope>
    <source>
        <strain evidence="3">CBS 342.82</strain>
    </source>
</reference>
<gene>
    <name evidence="3" type="ORF">K489DRAFT_316570</name>
</gene>
<dbReference type="GeneID" id="54358974"/>
<dbReference type="AlphaFoldDB" id="A0A6J3M9K8"/>
<reference evidence="3" key="3">
    <citation type="submission" date="2025-08" db="UniProtKB">
        <authorList>
            <consortium name="RefSeq"/>
        </authorList>
    </citation>
    <scope>IDENTIFICATION</scope>
    <source>
        <strain evidence="3">CBS 342.82</strain>
    </source>
</reference>